<dbReference type="GO" id="GO:0006260">
    <property type="term" value="P:DNA replication"/>
    <property type="evidence" value="ECO:0007669"/>
    <property type="project" value="InterPro"/>
</dbReference>
<evidence type="ECO:0000313" key="2">
    <source>
        <dbReference type="EMBL" id="AHC54807.1"/>
    </source>
</evidence>
<sequence length="1103" mass="127804">MSMDLAVHQTQLTNSVTFSSYTRFYPKTFGEDKLSCPLCSFQGHNKAELQRHYSSSFHRLEFLKETTKNARIPAEMSQKEGETKKYWQIRTSLLEHIGIPPPYLKVTLIKGYPAFSHALPRSHPESFHSRTSRGEILLKPLDVAIRYGEALEHEMFFMYQTSSRTRAFLSFPSFKEYWKVLSSTKDGDKRYHELFVPDHPTREIFDLENDKHPEGHFDTQTIFDLFSKARKEFEPETNLKFYCLESCGQEGDKYKFSLHILTNKMHADLVSMKGMFDEFIRFLSGRKEYFVLSSLLDRGVYTKNRTIRAPWSVKSDSLRRLVPFGKEEKPREYFATAHSHLFVPTVPQEVEYKEEKEEPVSFSESEDFGEYLQDYCDREFPECFEVTEELSASVHSWRLQRRDGMSNFCPICQREHTGDNMYAFEKDDKLILGCHRGTAEGKKAKVLLKRPGAKTKVDFFKRVQTDIPELLADEVYDLKEVPDFIQRDGTATFVVSAMGTGKTKALVRYIQRQPKASVLFVTYRRSLAKELWSKLEGFSHYEDLSGEINKEKLVIQVDSLHRCVRTKYDIVVCDEASYMLGRLATCIKNTEECWDVLENYLKSANESFFLDKNMSSTEVDVLARLGISTFVIRNDFKAHTARTCLVSPDFLEFKSSLLDDLVSGLKICFASSSKKKLEVVCKEAETLGHSVLWYTGDGKSQDVWLDGWDKYDMVAYTPTISAGVSYERKHFDKMYGYFSSWSCCAEECEQMLFRVRNIEKNEMVICFDGRGMDVPTTRKGVRASIKKDHNCCRSLPTLKWDRRTPGCPLDMAHVFTRLYVDTIVKQNVSKKALAVTLLCLLKGQGVNIKIRGNEMTEEEREDALEQLAETKGILEREETVAFCGSPAIQDNHQFEYLCNLKDRTKEESYSIKKYIMASRLQVEQEDVTPEFFVTYKDQVKQFANLKIAFSGTEEEQKARLLEMSDELNFAKEEMTTIQKLKCGTRLEKIVYAKRLLKLLGFGDILARKRIGKDEMSQRLSCVRKTVLKSRYFQQLFGKLPESEDLLLRWVNGVLRGMFGCSVQKTSKSKCFYWHLSFVSPWLCNEKELETKCKFFSDTKIPSF</sequence>
<dbReference type="InterPro" id="IPR027417">
    <property type="entry name" value="P-loop_NTPase"/>
</dbReference>
<dbReference type="InterPro" id="IPR003450">
    <property type="entry name" value="Replication_origin-bd"/>
</dbReference>
<dbReference type="Proteomes" id="UP000232615">
    <property type="component" value="Segment"/>
</dbReference>
<feature type="domain" description="Replication origin-binding protein" evidence="1">
    <location>
        <begin position="652"/>
        <end position="771"/>
    </location>
</feature>
<feature type="domain" description="Replication origin-binding protein" evidence="1">
    <location>
        <begin position="492"/>
        <end position="650"/>
    </location>
</feature>
<proteinExistence type="predicted"/>
<dbReference type="Gene3D" id="3.40.50.300">
    <property type="entry name" value="P-loop containing nucleotide triphosphate hydrolases"/>
    <property type="match status" value="1"/>
</dbReference>
<dbReference type="EMBL" id="KF483846">
    <property type="protein sequence ID" value="AHC54807.1"/>
    <property type="molecule type" value="Genomic_DNA"/>
</dbReference>
<reference evidence="2 3" key="1">
    <citation type="journal article" date="2014" name="Arch. Virol.">
        <title>Complete genome sequence of Tunisvirus, a new member of the proposed family Marseilleviridae.</title>
        <authorList>
            <person name="Aherfi S."/>
            <person name="Boughalmi M."/>
            <person name="Pagnier I."/>
            <person name="Fournous G."/>
            <person name="La Scola B."/>
            <person name="Raoult D."/>
            <person name="Colson P."/>
        </authorList>
    </citation>
    <scope>NUCLEOTIDE SEQUENCE [LARGE SCALE GENOMIC DNA]</scope>
    <source>
        <strain evidence="2 3">U484</strain>
    </source>
</reference>
<evidence type="ECO:0000259" key="1">
    <source>
        <dbReference type="Pfam" id="PF02399"/>
    </source>
</evidence>
<name>V9SGC4_9VIRU</name>
<evidence type="ECO:0000313" key="3">
    <source>
        <dbReference type="Proteomes" id="UP000232615"/>
    </source>
</evidence>
<dbReference type="GO" id="GO:0005524">
    <property type="term" value="F:ATP binding"/>
    <property type="evidence" value="ECO:0007669"/>
    <property type="project" value="InterPro"/>
</dbReference>
<dbReference type="GO" id="GO:0003688">
    <property type="term" value="F:DNA replication origin binding"/>
    <property type="evidence" value="ECO:0007669"/>
    <property type="project" value="InterPro"/>
</dbReference>
<gene>
    <name evidence="2" type="ORF">TNS_ORF89</name>
</gene>
<protein>
    <submittedName>
        <fullName evidence="2">Putative origin of replication binding protein</fullName>
    </submittedName>
</protein>
<dbReference type="SUPFAM" id="SSF52540">
    <property type="entry name" value="P-loop containing nucleoside triphosphate hydrolases"/>
    <property type="match status" value="1"/>
</dbReference>
<dbReference type="Pfam" id="PF02399">
    <property type="entry name" value="Herpes_ori_bp"/>
    <property type="match status" value="2"/>
</dbReference>
<keyword evidence="3" id="KW-1185">Reference proteome</keyword>
<accession>V9SGC4</accession>
<organism evidence="2 3">
    <name type="scientific">Tunisvirus fontaine2</name>
    <dbReference type="NCBI Taxonomy" id="1421067"/>
    <lineage>
        <taxon>Viruses</taxon>
        <taxon>Varidnaviria</taxon>
        <taxon>Bamfordvirae</taxon>
        <taxon>Nucleocytoviricota</taxon>
        <taxon>Megaviricetes</taxon>
        <taxon>Pimascovirales</taxon>
        <taxon>Pimascovirales incertae sedis</taxon>
        <taxon>Marseilleviridae</taxon>
        <taxon>Losannavirus</taxon>
        <taxon>Losannavirus tunisense</taxon>
    </lineage>
</organism>